<gene>
    <name evidence="1" type="ORF">NCTC11862_00457</name>
</gene>
<evidence type="ECO:0000313" key="1">
    <source>
        <dbReference type="EMBL" id="STC68694.1"/>
    </source>
</evidence>
<reference evidence="1 2" key="1">
    <citation type="submission" date="2018-06" db="EMBL/GenBank/DDBJ databases">
        <authorList>
            <consortium name="Pathogen Informatics"/>
            <person name="Doyle S."/>
        </authorList>
    </citation>
    <scope>NUCLEOTIDE SEQUENCE [LARGE SCALE GENOMIC DNA]</scope>
    <source>
        <strain evidence="1 2">NCTC11862</strain>
    </source>
</reference>
<accession>A0A376CJU2</accession>
<proteinExistence type="predicted"/>
<evidence type="ECO:0000313" key="2">
    <source>
        <dbReference type="Proteomes" id="UP000254467"/>
    </source>
</evidence>
<sequence>MNTIKNYAKNIFDHMLEYKDTFATATGNLNGHRHV</sequence>
<dbReference type="Proteomes" id="UP000254467">
    <property type="component" value="Unassembled WGS sequence"/>
</dbReference>
<keyword evidence="2" id="KW-1185">Reference proteome</keyword>
<dbReference type="AlphaFoldDB" id="A0A376CJU2"/>
<dbReference type="EMBL" id="UFXQ01000001">
    <property type="protein sequence ID" value="STC68694.1"/>
    <property type="molecule type" value="Genomic_DNA"/>
</dbReference>
<protein>
    <submittedName>
        <fullName evidence="1">Uncharacterized protein</fullName>
    </submittedName>
</protein>
<organism evidence="1 2">
    <name type="scientific">Corynebacterium pilosum</name>
    <dbReference type="NCBI Taxonomy" id="35756"/>
    <lineage>
        <taxon>Bacteria</taxon>
        <taxon>Bacillati</taxon>
        <taxon>Actinomycetota</taxon>
        <taxon>Actinomycetes</taxon>
        <taxon>Mycobacteriales</taxon>
        <taxon>Corynebacteriaceae</taxon>
        <taxon>Corynebacterium</taxon>
    </lineage>
</organism>
<name>A0A376CJU2_9CORY</name>